<proteinExistence type="predicted"/>
<dbReference type="OMA" id="LDDCKPI"/>
<protein>
    <submittedName>
        <fullName evidence="2">Uncharacterized protein</fullName>
    </submittedName>
</protein>
<gene>
    <name evidence="2" type="ORF">BN946_scf185043.g154</name>
</gene>
<evidence type="ECO:0000313" key="2">
    <source>
        <dbReference type="EMBL" id="CDO74104.1"/>
    </source>
</evidence>
<feature type="region of interest" description="Disordered" evidence="1">
    <location>
        <begin position="205"/>
        <end position="304"/>
    </location>
</feature>
<reference evidence="2" key="1">
    <citation type="submission" date="2014-01" db="EMBL/GenBank/DDBJ databases">
        <title>The genome of the white-rot fungus Pycnoporus cinnabarinus: a basidiomycete model with a versatile arsenal for lignocellulosic biomass breakdown.</title>
        <authorList>
            <person name="Levasseur A."/>
            <person name="Lomascolo A."/>
            <person name="Ruiz-Duenas F.J."/>
            <person name="Uzan E."/>
            <person name="Piumi F."/>
            <person name="Kues U."/>
            <person name="Ram A.F.J."/>
            <person name="Murat C."/>
            <person name="Haon M."/>
            <person name="Benoit I."/>
            <person name="Arfi Y."/>
            <person name="Chevret D."/>
            <person name="Drula E."/>
            <person name="Kwon M.J."/>
            <person name="Gouret P."/>
            <person name="Lesage-Meessen L."/>
            <person name="Lombard V."/>
            <person name="Mariette J."/>
            <person name="Noirot C."/>
            <person name="Park J."/>
            <person name="Patyshakuliyeva A."/>
            <person name="Wieneger R.A.B."/>
            <person name="Wosten H.A.B."/>
            <person name="Martin F."/>
            <person name="Coutinho P.M."/>
            <person name="de Vries R."/>
            <person name="Martinez A.T."/>
            <person name="Klopp C."/>
            <person name="Pontarotti P."/>
            <person name="Henrissat B."/>
            <person name="Record E."/>
        </authorList>
    </citation>
    <scope>NUCLEOTIDE SEQUENCE [LARGE SCALE GENOMIC DNA]</scope>
    <source>
        <strain evidence="2">BRFM137</strain>
    </source>
</reference>
<dbReference type="Proteomes" id="UP000029665">
    <property type="component" value="Unassembled WGS sequence"/>
</dbReference>
<comment type="caution">
    <text evidence="2">The sequence shown here is derived from an EMBL/GenBank/DDBJ whole genome shotgun (WGS) entry which is preliminary data.</text>
</comment>
<feature type="compositionally biased region" description="Polar residues" evidence="1">
    <location>
        <begin position="543"/>
        <end position="559"/>
    </location>
</feature>
<dbReference type="AlphaFoldDB" id="A0A060SPE1"/>
<dbReference type="OrthoDB" id="2757526at2759"/>
<feature type="compositionally biased region" description="Low complexity" evidence="1">
    <location>
        <begin position="80"/>
        <end position="89"/>
    </location>
</feature>
<feature type="compositionally biased region" description="Low complexity" evidence="1">
    <location>
        <begin position="254"/>
        <end position="289"/>
    </location>
</feature>
<organism evidence="2 3">
    <name type="scientific">Pycnoporus cinnabarinus</name>
    <name type="common">Cinnabar-red polypore</name>
    <name type="synonym">Trametes cinnabarina</name>
    <dbReference type="NCBI Taxonomy" id="5643"/>
    <lineage>
        <taxon>Eukaryota</taxon>
        <taxon>Fungi</taxon>
        <taxon>Dikarya</taxon>
        <taxon>Basidiomycota</taxon>
        <taxon>Agaricomycotina</taxon>
        <taxon>Agaricomycetes</taxon>
        <taxon>Polyporales</taxon>
        <taxon>Polyporaceae</taxon>
        <taxon>Trametes</taxon>
    </lineage>
</organism>
<dbReference type="STRING" id="5643.A0A060SPE1"/>
<feature type="compositionally biased region" description="Low complexity" evidence="1">
    <location>
        <begin position="336"/>
        <end position="347"/>
    </location>
</feature>
<accession>A0A060SPE1</accession>
<feature type="compositionally biased region" description="Low complexity" evidence="1">
    <location>
        <begin position="359"/>
        <end position="376"/>
    </location>
</feature>
<name>A0A060SPE1_PYCCI</name>
<feature type="compositionally biased region" description="Low complexity" evidence="1">
    <location>
        <begin position="231"/>
        <end position="243"/>
    </location>
</feature>
<dbReference type="HOGENOM" id="CLU_430819_0_0_1"/>
<feature type="region of interest" description="Disordered" evidence="1">
    <location>
        <begin position="1"/>
        <end position="25"/>
    </location>
</feature>
<sequence length="694" mass="74569">MQPSRHHQARPFSDSPVVYSQKSQPPSFINLDDCKPILHSTFTNTSTSTSSHGTKAFVFTSSRTLRALQKQEDYGYHQLSPGPSVASSPATPPTPSSTSSNGRHRAQLTLSQLAKHSEGAVDARALIAPKMREAGFVNIPHTMSSCSDLGMPGTPASSSSSSFPVSALFHPTPSNPPNFPPILFVNRTAITTLWMWEYQNDLSSAGRGTHTTVHCPPPATSSNEPTPSPADPGSSAFFPPAAAHHPRRVGIPASSSSSSSDSSGLLSSSGSSSTLVSSDSSPSTGLSSVEETDEDEARVKGNNGKIKVVELEPAEYPFPPIYNHSTSTRSRGSRGSRGSRASSATASPTTIIYAGPPVSSAIDPPSPLSIDSSSPSYLRQDSRDVRKAKKTPSPRDHRSSGEVARNAKPKDNIEVTPTFATAPRRPDYQRQYSLTELCDSSPYVWLTKSDVFAPPAPIRRSPIQTPNLAPSSIYASISRPRAVIDPPPPHRRHHTALVKVPTLQSERHHRIASTPLRLPAHTHDGGLSDQDCDASSAKRATKAHQQAMSPLSGQASSIPSAAEDVQSDAVSEPDRGSSRERGRDPRGKLLGASQMAQGRAVVEKDGLAALMVAHRERDQEFARHVAADRARDKLVKQKQRAHHKLRGKLVQDYEPSESETTMVDQHTAAYNPLKFIKSDLATVDYPPSEVESVN</sequence>
<feature type="region of interest" description="Disordered" evidence="1">
    <location>
        <begin position="76"/>
        <end position="105"/>
    </location>
</feature>
<evidence type="ECO:0000313" key="3">
    <source>
        <dbReference type="Proteomes" id="UP000029665"/>
    </source>
</evidence>
<dbReference type="EMBL" id="CCBP010000125">
    <property type="protein sequence ID" value="CDO74104.1"/>
    <property type="molecule type" value="Genomic_DNA"/>
</dbReference>
<feature type="region of interest" description="Disordered" evidence="1">
    <location>
        <begin position="513"/>
        <end position="597"/>
    </location>
</feature>
<feature type="compositionally biased region" description="Basic and acidic residues" evidence="1">
    <location>
        <begin position="572"/>
        <end position="587"/>
    </location>
</feature>
<feature type="region of interest" description="Disordered" evidence="1">
    <location>
        <begin position="317"/>
        <end position="416"/>
    </location>
</feature>
<keyword evidence="3" id="KW-1185">Reference proteome</keyword>
<evidence type="ECO:0000256" key="1">
    <source>
        <dbReference type="SAM" id="MobiDB-lite"/>
    </source>
</evidence>